<accession>A0A3N2PS64</accession>
<gene>
    <name evidence="2" type="ORF">SODALDRAFT_194470</name>
</gene>
<reference evidence="2 3" key="1">
    <citation type="journal article" date="2018" name="Mol. Ecol.">
        <title>The obligate alkalophilic soda-lake fungus Sodiomyces alkalinus has shifted to a protein diet.</title>
        <authorList>
            <person name="Grum-Grzhimaylo A.A."/>
            <person name="Falkoski D.L."/>
            <person name="van den Heuvel J."/>
            <person name="Valero-Jimenez C.A."/>
            <person name="Min B."/>
            <person name="Choi I.G."/>
            <person name="Lipzen A."/>
            <person name="Daum C.G."/>
            <person name="Aanen D.K."/>
            <person name="Tsang A."/>
            <person name="Henrissat B."/>
            <person name="Bilanenko E.N."/>
            <person name="de Vries R.P."/>
            <person name="van Kan J.A.L."/>
            <person name="Grigoriev I.V."/>
            <person name="Debets A.J.M."/>
        </authorList>
    </citation>
    <scope>NUCLEOTIDE SEQUENCE [LARGE SCALE GENOMIC DNA]</scope>
    <source>
        <strain evidence="2 3">F11</strain>
    </source>
</reference>
<name>A0A3N2PS64_SODAK</name>
<keyword evidence="1" id="KW-0812">Transmembrane</keyword>
<protein>
    <submittedName>
        <fullName evidence="2">Uncharacterized protein</fullName>
    </submittedName>
</protein>
<evidence type="ECO:0000256" key="1">
    <source>
        <dbReference type="SAM" id="Phobius"/>
    </source>
</evidence>
<keyword evidence="1" id="KW-0472">Membrane</keyword>
<evidence type="ECO:0000313" key="3">
    <source>
        <dbReference type="Proteomes" id="UP000272025"/>
    </source>
</evidence>
<evidence type="ECO:0000313" key="2">
    <source>
        <dbReference type="EMBL" id="ROT37335.1"/>
    </source>
</evidence>
<dbReference type="RefSeq" id="XP_028465141.1">
    <property type="nucleotide sequence ID" value="XM_028607156.1"/>
</dbReference>
<proteinExistence type="predicted"/>
<feature type="transmembrane region" description="Helical" evidence="1">
    <location>
        <begin position="55"/>
        <end position="73"/>
    </location>
</feature>
<sequence length="148" mass="15874">MSAWLSVGNDGVWSRTTNYPIEGLTNEVGGDSREMNSRGVVQCKSSGRKDCKTDIAGLLVTLVCFTSSLRLLAVRGSDDKRSGTRETPVSLTGHLLQVYSQLVLKDRLWCSLEPLWTACAPALATTAGWTAIAPSTCRASADLRLPSA</sequence>
<dbReference type="Proteomes" id="UP000272025">
    <property type="component" value="Unassembled WGS sequence"/>
</dbReference>
<dbReference type="GeneID" id="39575634"/>
<keyword evidence="3" id="KW-1185">Reference proteome</keyword>
<keyword evidence="1" id="KW-1133">Transmembrane helix</keyword>
<dbReference type="EMBL" id="ML119057">
    <property type="protein sequence ID" value="ROT37335.1"/>
    <property type="molecule type" value="Genomic_DNA"/>
</dbReference>
<dbReference type="AlphaFoldDB" id="A0A3N2PS64"/>
<organism evidence="2 3">
    <name type="scientific">Sodiomyces alkalinus (strain CBS 110278 / VKM F-3762 / F11)</name>
    <name type="common">Alkaliphilic filamentous fungus</name>
    <dbReference type="NCBI Taxonomy" id="1314773"/>
    <lineage>
        <taxon>Eukaryota</taxon>
        <taxon>Fungi</taxon>
        <taxon>Dikarya</taxon>
        <taxon>Ascomycota</taxon>
        <taxon>Pezizomycotina</taxon>
        <taxon>Sordariomycetes</taxon>
        <taxon>Hypocreomycetidae</taxon>
        <taxon>Glomerellales</taxon>
        <taxon>Plectosphaerellaceae</taxon>
        <taxon>Sodiomyces</taxon>
    </lineage>
</organism>